<name>A0A8X6YXN8_9ARAC</name>
<protein>
    <submittedName>
        <fullName evidence="1">Uncharacterized protein</fullName>
    </submittedName>
</protein>
<accession>A0A8X6YXN8</accession>
<evidence type="ECO:0000313" key="1">
    <source>
        <dbReference type="EMBL" id="GFY77834.1"/>
    </source>
</evidence>
<sequence>MYQSSSDHDIVICINYDSRKDLYKANFVFIIKTYDTQKWKTDFRNNFLGKIAQKFFLKIAYKETEFSPKYHAGKWYCMALSDKTKKSLERWTDYWHILRKGPSSPFRLAAKFDGKVNF</sequence>
<reference evidence="1" key="1">
    <citation type="submission" date="2020-08" db="EMBL/GenBank/DDBJ databases">
        <title>Multicomponent nature underlies the extraordinary mechanical properties of spider dragline silk.</title>
        <authorList>
            <person name="Kono N."/>
            <person name="Nakamura H."/>
            <person name="Mori M."/>
            <person name="Yoshida Y."/>
            <person name="Ohtoshi R."/>
            <person name="Malay A.D."/>
            <person name="Moran D.A.P."/>
            <person name="Tomita M."/>
            <person name="Numata K."/>
            <person name="Arakawa K."/>
        </authorList>
    </citation>
    <scope>NUCLEOTIDE SEQUENCE</scope>
</reference>
<dbReference type="EMBL" id="BMAV01022681">
    <property type="protein sequence ID" value="GFY77834.1"/>
    <property type="molecule type" value="Genomic_DNA"/>
</dbReference>
<proteinExistence type="predicted"/>
<dbReference type="AlphaFoldDB" id="A0A8X6YXN8"/>
<gene>
    <name evidence="1" type="ORF">TNIN_340461</name>
</gene>
<organism evidence="1 2">
    <name type="scientific">Trichonephila inaurata madagascariensis</name>
    <dbReference type="NCBI Taxonomy" id="2747483"/>
    <lineage>
        <taxon>Eukaryota</taxon>
        <taxon>Metazoa</taxon>
        <taxon>Ecdysozoa</taxon>
        <taxon>Arthropoda</taxon>
        <taxon>Chelicerata</taxon>
        <taxon>Arachnida</taxon>
        <taxon>Araneae</taxon>
        <taxon>Araneomorphae</taxon>
        <taxon>Entelegynae</taxon>
        <taxon>Araneoidea</taxon>
        <taxon>Nephilidae</taxon>
        <taxon>Trichonephila</taxon>
        <taxon>Trichonephila inaurata</taxon>
    </lineage>
</organism>
<keyword evidence="2" id="KW-1185">Reference proteome</keyword>
<evidence type="ECO:0000313" key="2">
    <source>
        <dbReference type="Proteomes" id="UP000886998"/>
    </source>
</evidence>
<dbReference type="Proteomes" id="UP000886998">
    <property type="component" value="Unassembled WGS sequence"/>
</dbReference>
<comment type="caution">
    <text evidence="1">The sequence shown here is derived from an EMBL/GenBank/DDBJ whole genome shotgun (WGS) entry which is preliminary data.</text>
</comment>